<proteinExistence type="predicted"/>
<evidence type="ECO:0000256" key="1">
    <source>
        <dbReference type="SAM" id="MobiDB-lite"/>
    </source>
</evidence>
<feature type="compositionally biased region" description="Polar residues" evidence="1">
    <location>
        <begin position="23"/>
        <end position="34"/>
    </location>
</feature>
<dbReference type="EMBL" id="JAJSOF020000013">
    <property type="protein sequence ID" value="KAJ4443236.1"/>
    <property type="molecule type" value="Genomic_DNA"/>
</dbReference>
<dbReference type="Proteomes" id="UP001148838">
    <property type="component" value="Unassembled WGS sequence"/>
</dbReference>
<protein>
    <submittedName>
        <fullName evidence="2">Uncharacterized protein</fullName>
    </submittedName>
</protein>
<feature type="region of interest" description="Disordered" evidence="1">
    <location>
        <begin position="1"/>
        <end position="58"/>
    </location>
</feature>
<comment type="caution">
    <text evidence="2">The sequence shown here is derived from an EMBL/GenBank/DDBJ whole genome shotgun (WGS) entry which is preliminary data.</text>
</comment>
<keyword evidence="3" id="KW-1185">Reference proteome</keyword>
<sequence>MSPGSCTESYPAFGRIGLRETPGKTSTSEYPTQTSREETSGHPSKLGPSAADLSPKTYPKRWQDGVGIGGFAMVFWRDEAVDSPWNHLTFVLKLEKTSEKPNQQPDKSTVAQHSLEMGKMDFDANMFLNKPSSHWDLVFKEAIEIQLHSNNIGINRDGGLQLSTASKPIINTLRPIRTRQEVGTKYYTKSQVMNRPNRKQRSVALFLSSVAT</sequence>
<evidence type="ECO:0000313" key="3">
    <source>
        <dbReference type="Proteomes" id="UP001148838"/>
    </source>
</evidence>
<reference evidence="2 3" key="1">
    <citation type="journal article" date="2022" name="Allergy">
        <title>Genome assembly and annotation of Periplaneta americana reveal a comprehensive cockroach allergen profile.</title>
        <authorList>
            <person name="Wang L."/>
            <person name="Xiong Q."/>
            <person name="Saelim N."/>
            <person name="Wang L."/>
            <person name="Nong W."/>
            <person name="Wan A.T."/>
            <person name="Shi M."/>
            <person name="Liu X."/>
            <person name="Cao Q."/>
            <person name="Hui J.H.L."/>
            <person name="Sookrung N."/>
            <person name="Leung T.F."/>
            <person name="Tungtrongchitr A."/>
            <person name="Tsui S.K.W."/>
        </authorList>
    </citation>
    <scope>NUCLEOTIDE SEQUENCE [LARGE SCALE GENOMIC DNA]</scope>
    <source>
        <strain evidence="2">PWHHKU_190912</strain>
    </source>
</reference>
<accession>A0ABQ8TB94</accession>
<organism evidence="2 3">
    <name type="scientific">Periplaneta americana</name>
    <name type="common">American cockroach</name>
    <name type="synonym">Blatta americana</name>
    <dbReference type="NCBI Taxonomy" id="6978"/>
    <lineage>
        <taxon>Eukaryota</taxon>
        <taxon>Metazoa</taxon>
        <taxon>Ecdysozoa</taxon>
        <taxon>Arthropoda</taxon>
        <taxon>Hexapoda</taxon>
        <taxon>Insecta</taxon>
        <taxon>Pterygota</taxon>
        <taxon>Neoptera</taxon>
        <taxon>Polyneoptera</taxon>
        <taxon>Dictyoptera</taxon>
        <taxon>Blattodea</taxon>
        <taxon>Blattoidea</taxon>
        <taxon>Blattidae</taxon>
        <taxon>Blattinae</taxon>
        <taxon>Periplaneta</taxon>
    </lineage>
</organism>
<evidence type="ECO:0000313" key="2">
    <source>
        <dbReference type="EMBL" id="KAJ4443236.1"/>
    </source>
</evidence>
<gene>
    <name evidence="2" type="ORF">ANN_04904</name>
</gene>
<name>A0ABQ8TB94_PERAM</name>